<name>A0A411HBA0_9VIRU</name>
<keyword evidence="2" id="KW-1185">Reference proteome</keyword>
<reference evidence="1" key="1">
    <citation type="journal article" date="2019" name="Sci. Rep.">
        <title>The first clawed lobster virus Homarus gammarus nudivirus (HgNV n. sp.) expands the diversity of the Nudiviridae.</title>
        <authorList>
            <person name="Holt C.C."/>
            <person name="Stone M."/>
            <person name="Bass D."/>
            <person name="Bateman K.S."/>
            <person name="van Aerle R."/>
            <person name="Daniels C.L."/>
            <person name="van der Giezen M."/>
            <person name="Ross S.H."/>
            <person name="Hooper C."/>
            <person name="Stentiford G.D."/>
        </authorList>
    </citation>
    <scope>NUCLEOTIDE SEQUENCE</scope>
    <source>
        <strain evidence="1">52S104HLG2</strain>
    </source>
</reference>
<dbReference type="EMBL" id="MK439999">
    <property type="protein sequence ID" value="QBB28690.1"/>
    <property type="molecule type" value="Genomic_DNA"/>
</dbReference>
<sequence>MWHIWAFNGVVYLLNESNKGCPINYTPAVITPTNKSEDVANQVFKDVCVNKVFNDIVVSYKDRILPIIVDFDIETLQQTKDKFTILDALNFLFTKYITMDKVPTPESETIRTKYTHIDLNRIQPANAIIRNFSHQPGIPTAELNEKLLKVLQTQKLNKRNKQILVDT</sequence>
<evidence type="ECO:0000313" key="1">
    <source>
        <dbReference type="EMBL" id="QBB28690.1"/>
    </source>
</evidence>
<dbReference type="Proteomes" id="UP000682645">
    <property type="component" value="Segment"/>
</dbReference>
<evidence type="ECO:0000313" key="2">
    <source>
        <dbReference type="Proteomes" id="UP000682645"/>
    </source>
</evidence>
<accession>A0A411HBA0</accession>
<organism evidence="1 2">
    <name type="scientific">Homarus gammarus nudivirus</name>
    <dbReference type="NCBI Taxonomy" id="2509616"/>
    <lineage>
        <taxon>Viruses</taxon>
        <taxon>Viruses incertae sedis</taxon>
        <taxon>Naldaviricetes</taxon>
        <taxon>Lefavirales</taxon>
        <taxon>Nudiviridae</taxon>
        <taxon>Gammanudivirus</taxon>
        <taxon>Gammanudivirus hogammari</taxon>
    </lineage>
</organism>
<gene>
    <name evidence="1" type="ORF">HgNV_085</name>
</gene>
<protein>
    <submittedName>
        <fullName evidence="1">ODV-E28</fullName>
    </submittedName>
</protein>
<proteinExistence type="predicted"/>